<accession>A0AA36G1L8</accession>
<dbReference type="PANTHER" id="PTHR34098">
    <property type="entry name" value="F-BOX ONLY PROTEIN 47"/>
    <property type="match status" value="1"/>
</dbReference>
<evidence type="ECO:0000259" key="1">
    <source>
        <dbReference type="Pfam" id="PF24467"/>
    </source>
</evidence>
<sequence length="456" mass="51994">MPMARANSGCFRVTDFFPSRKRVATSQQDEYCGKRRRLSGSELEEVPQPQGYIVELLPPLLQEELFAIFSVESLIRLWYTSPGTRESLVAYFRTRRFKDRMVADLASCPADLARKNDMSNPCRRYGDLLKLMSISEHTEDRIELLCEYVEYGMNIAHFQQWGAVITSFCDYWDFGLCIGLLRKVLSWRDGWIRKEVVAVLGDPHGENPDAEMLVNQILRDLFIDREFCDRQSQVFWTTTLLYELSTKATRAKLLLILFQTPKKTTSGREFLDWQELSSLPFATRRDAETGLSRLSEAFELLLDTELLSGSGDGLLTLSTGEVFNLLEETTTTPAPWCLDNFIALHLVSPRLFAVSCLPRLKNGHFDETAEMLANISSLAINWRFDYWGQFGTHLEQLLKAMEPDVCKQLVGAIYKAMGSLVTDAFREGRAAQINHEVAAHTKISISLQRIISKLVI</sequence>
<keyword evidence="3" id="KW-1185">Reference proteome</keyword>
<protein>
    <recommendedName>
        <fullName evidence="1">FBXO47 ARM repeats region domain-containing protein</fullName>
    </recommendedName>
</protein>
<dbReference type="Proteomes" id="UP001177023">
    <property type="component" value="Unassembled WGS sequence"/>
</dbReference>
<organism evidence="2 3">
    <name type="scientific">Mesorhabditis spiculigera</name>
    <dbReference type="NCBI Taxonomy" id="96644"/>
    <lineage>
        <taxon>Eukaryota</taxon>
        <taxon>Metazoa</taxon>
        <taxon>Ecdysozoa</taxon>
        <taxon>Nematoda</taxon>
        <taxon>Chromadorea</taxon>
        <taxon>Rhabditida</taxon>
        <taxon>Rhabditina</taxon>
        <taxon>Rhabditomorpha</taxon>
        <taxon>Rhabditoidea</taxon>
        <taxon>Rhabditidae</taxon>
        <taxon>Mesorhabditinae</taxon>
        <taxon>Mesorhabditis</taxon>
    </lineage>
</organism>
<feature type="domain" description="FBXO47 ARM repeats region" evidence="1">
    <location>
        <begin position="192"/>
        <end position="454"/>
    </location>
</feature>
<comment type="caution">
    <text evidence="2">The sequence shown here is derived from an EMBL/GenBank/DDBJ whole genome shotgun (WGS) entry which is preliminary data.</text>
</comment>
<dbReference type="InterPro" id="IPR056622">
    <property type="entry name" value="ARM_FBXO47"/>
</dbReference>
<proteinExistence type="predicted"/>
<feature type="non-terminal residue" evidence="2">
    <location>
        <position position="1"/>
    </location>
</feature>
<evidence type="ECO:0000313" key="3">
    <source>
        <dbReference type="Proteomes" id="UP001177023"/>
    </source>
</evidence>
<dbReference type="AlphaFoldDB" id="A0AA36G1L8"/>
<name>A0AA36G1L8_9BILA</name>
<dbReference type="InterPro" id="IPR038946">
    <property type="entry name" value="FBXO47"/>
</dbReference>
<dbReference type="Pfam" id="PF24467">
    <property type="entry name" value="ARM_FBXO47"/>
    <property type="match status" value="1"/>
</dbReference>
<dbReference type="EMBL" id="CATQJA010002637">
    <property type="protein sequence ID" value="CAJ0575250.1"/>
    <property type="molecule type" value="Genomic_DNA"/>
</dbReference>
<dbReference type="PANTHER" id="PTHR34098:SF1">
    <property type="entry name" value="F-BOX ONLY PROTEIN 47"/>
    <property type="match status" value="1"/>
</dbReference>
<gene>
    <name evidence="2" type="ORF">MSPICULIGERA_LOCUS13564</name>
</gene>
<reference evidence="2" key="1">
    <citation type="submission" date="2023-06" db="EMBL/GenBank/DDBJ databases">
        <authorList>
            <person name="Delattre M."/>
        </authorList>
    </citation>
    <scope>NUCLEOTIDE SEQUENCE</scope>
    <source>
        <strain evidence="2">AF72</strain>
    </source>
</reference>
<evidence type="ECO:0000313" key="2">
    <source>
        <dbReference type="EMBL" id="CAJ0575250.1"/>
    </source>
</evidence>